<dbReference type="GO" id="GO:0016788">
    <property type="term" value="F:hydrolase activity, acting on ester bonds"/>
    <property type="evidence" value="ECO:0007669"/>
    <property type="project" value="InterPro"/>
</dbReference>
<dbReference type="EMBL" id="JAACJM010000011">
    <property type="protein sequence ID" value="KAF5370382.1"/>
    <property type="molecule type" value="Genomic_DNA"/>
</dbReference>
<keyword evidence="2" id="KW-0732">Signal</keyword>
<dbReference type="InterPro" id="IPR036514">
    <property type="entry name" value="SGNH_hydro_sf"/>
</dbReference>
<dbReference type="Proteomes" id="UP000559256">
    <property type="component" value="Unassembled WGS sequence"/>
</dbReference>
<evidence type="ECO:0008006" key="5">
    <source>
        <dbReference type="Google" id="ProtNLM"/>
    </source>
</evidence>
<dbReference type="Pfam" id="PF00657">
    <property type="entry name" value="Lipase_GDSL"/>
    <property type="match status" value="1"/>
</dbReference>
<dbReference type="AlphaFoldDB" id="A0A8H5GSW0"/>
<dbReference type="InterPro" id="IPR001087">
    <property type="entry name" value="GDSL"/>
</dbReference>
<evidence type="ECO:0000313" key="3">
    <source>
        <dbReference type="EMBL" id="KAF5370382.1"/>
    </source>
</evidence>
<proteinExistence type="predicted"/>
<evidence type="ECO:0000256" key="1">
    <source>
        <dbReference type="ARBA" id="ARBA00022801"/>
    </source>
</evidence>
<feature type="chain" id="PRO_5034779006" description="Carbohydrate esterase family 16 protein" evidence="2">
    <location>
        <begin position="24"/>
        <end position="319"/>
    </location>
</feature>
<reference evidence="3 4" key="1">
    <citation type="journal article" date="2020" name="ISME J.">
        <title>Uncovering the hidden diversity of litter-decomposition mechanisms in mushroom-forming fungi.</title>
        <authorList>
            <person name="Floudas D."/>
            <person name="Bentzer J."/>
            <person name="Ahren D."/>
            <person name="Johansson T."/>
            <person name="Persson P."/>
            <person name="Tunlid A."/>
        </authorList>
    </citation>
    <scope>NUCLEOTIDE SEQUENCE [LARGE SCALE GENOMIC DNA]</scope>
    <source>
        <strain evidence="3 4">CBS 291.85</strain>
    </source>
</reference>
<dbReference type="PANTHER" id="PTHR45648">
    <property type="entry name" value="GDSL LIPASE/ACYLHYDROLASE FAMILY PROTEIN (AFU_ORTHOLOGUE AFUA_4G14700)"/>
    <property type="match status" value="1"/>
</dbReference>
<organism evidence="3 4">
    <name type="scientific">Tetrapyrgos nigripes</name>
    <dbReference type="NCBI Taxonomy" id="182062"/>
    <lineage>
        <taxon>Eukaryota</taxon>
        <taxon>Fungi</taxon>
        <taxon>Dikarya</taxon>
        <taxon>Basidiomycota</taxon>
        <taxon>Agaricomycotina</taxon>
        <taxon>Agaricomycetes</taxon>
        <taxon>Agaricomycetidae</taxon>
        <taxon>Agaricales</taxon>
        <taxon>Marasmiineae</taxon>
        <taxon>Marasmiaceae</taxon>
        <taxon>Tetrapyrgos</taxon>
    </lineage>
</organism>
<dbReference type="PANTHER" id="PTHR45648:SF22">
    <property type="entry name" value="GDSL LIPASE_ACYLHYDROLASE FAMILY PROTEIN (AFU_ORTHOLOGUE AFUA_4G14700)"/>
    <property type="match status" value="1"/>
</dbReference>
<keyword evidence="4" id="KW-1185">Reference proteome</keyword>
<name>A0A8H5GSW0_9AGAR</name>
<sequence length="319" mass="34774">MLKPRSLALLGALFVCHLATASGARITEGHIKNIVTFGDSYTSIDLPQDGGQAWPVYLAGYANISLHSYARVAATCSPNLTTSLVASVLNDELPLYFTEKNNGSLGSLESDTTLYTNWIGTNDIGYSGLLTGQAQDGASIVDTTECAVGWLKTLYDSGARNFIFQNLLPLQLLPTYAPDAYPSKFWNAERNTTEWHIGIAELVRSGNKLAELMLTQMAANLSDAHIGIFDSYGLFQDMYSNPSKYLNGTAPLNVTGAAISCVYDLEKAATDCTNATGSQLDSYLWYNEMHPGEQANRVIAQQFSEIISNGTNAWLRWLH</sequence>
<dbReference type="SUPFAM" id="SSF52266">
    <property type="entry name" value="SGNH hydrolase"/>
    <property type="match status" value="1"/>
</dbReference>
<feature type="signal peptide" evidence="2">
    <location>
        <begin position="1"/>
        <end position="23"/>
    </location>
</feature>
<dbReference type="Gene3D" id="3.40.50.1110">
    <property type="entry name" value="SGNH hydrolase"/>
    <property type="match status" value="1"/>
</dbReference>
<dbReference type="OrthoDB" id="1600564at2759"/>
<evidence type="ECO:0000313" key="4">
    <source>
        <dbReference type="Proteomes" id="UP000559256"/>
    </source>
</evidence>
<comment type="caution">
    <text evidence="3">The sequence shown here is derived from an EMBL/GenBank/DDBJ whole genome shotgun (WGS) entry which is preliminary data.</text>
</comment>
<keyword evidence="1" id="KW-0378">Hydrolase</keyword>
<protein>
    <recommendedName>
        <fullName evidence="5">Carbohydrate esterase family 16 protein</fullName>
    </recommendedName>
</protein>
<gene>
    <name evidence="3" type="ORF">D9758_006890</name>
</gene>
<evidence type="ECO:0000256" key="2">
    <source>
        <dbReference type="SAM" id="SignalP"/>
    </source>
</evidence>
<dbReference type="InterPro" id="IPR051058">
    <property type="entry name" value="GDSL_Est/Lipase"/>
</dbReference>
<accession>A0A8H5GSW0</accession>